<protein>
    <submittedName>
        <fullName evidence="1">Uncharacterized protein</fullName>
    </submittedName>
</protein>
<dbReference type="EMBL" id="CABVHU010000024">
    <property type="protein sequence ID" value="VVO43122.1"/>
    <property type="molecule type" value="Genomic_DNA"/>
</dbReference>
<organism evidence="1 2">
    <name type="scientific">Pseudomonas fluorescens</name>
    <dbReference type="NCBI Taxonomy" id="294"/>
    <lineage>
        <taxon>Bacteria</taxon>
        <taxon>Pseudomonadati</taxon>
        <taxon>Pseudomonadota</taxon>
        <taxon>Gammaproteobacteria</taxon>
        <taxon>Pseudomonadales</taxon>
        <taxon>Pseudomonadaceae</taxon>
        <taxon>Pseudomonas</taxon>
    </lineage>
</organism>
<evidence type="ECO:0000313" key="1">
    <source>
        <dbReference type="EMBL" id="VVO43122.1"/>
    </source>
</evidence>
<evidence type="ECO:0000313" key="2">
    <source>
        <dbReference type="Proteomes" id="UP000409037"/>
    </source>
</evidence>
<reference evidence="1 2" key="1">
    <citation type="submission" date="2019-09" db="EMBL/GenBank/DDBJ databases">
        <authorList>
            <person name="Chandra G."/>
            <person name="Truman W A."/>
        </authorList>
    </citation>
    <scope>NUCLEOTIDE SEQUENCE [LARGE SCALE GENOMIC DNA]</scope>
    <source>
        <strain evidence="1">PS833</strain>
    </source>
</reference>
<sequence length="89" mass="9842">MVTARLGRPVRMTSRKPTYVGSFSYKPERSALYGLRGEKRVEFVAGDFAQGQRGGDFFCRSKLARDDGVSFNTCIASKTAIASKLVLQM</sequence>
<dbReference type="Proteomes" id="UP000409037">
    <property type="component" value="Unassembled WGS sequence"/>
</dbReference>
<gene>
    <name evidence="1" type="ORF">PS833_06130</name>
</gene>
<proteinExistence type="predicted"/>
<dbReference type="AlphaFoldDB" id="A0A5E7V7B6"/>
<name>A0A5E7V7B6_PSEFL</name>
<accession>A0A5E7V7B6</accession>